<dbReference type="EMBL" id="CP144090">
    <property type="protein sequence ID" value="WWD09434.1"/>
    <property type="molecule type" value="Genomic_DNA"/>
</dbReference>
<keyword evidence="2" id="KW-0812">Transmembrane</keyword>
<feature type="region of interest" description="Disordered" evidence="1">
    <location>
        <begin position="299"/>
        <end position="331"/>
    </location>
</feature>
<gene>
    <name evidence="3" type="ORF">V865_007558</name>
</gene>
<sequence>MSMPPPPPTQQPQQPQSQSQSPSYRAPFDIFASIIVSGLLSSLTLGIVWAFGYLRRYPKDSWHAKLLVAAQGVLVTIESIVICVMVVETCAVHIGDDTYALTIQLDSLAWVRSIIGSIVAFTTQLFMINRFMRLFRSLSLHKRSPYRTKVLYWSGLTILTLLAVLCFLAGLANPIYLGILKRSSVPLDSPQSSFSRAFPIIYDTQFISLLVLDVILTVLFSLKLQKSRTGFAASNRIIDVLLIVLVRNGFLVTALQLTAVVISQFPERASWSLITNNTISKVYVLTVLAILTKPRDTHLDSPFSSRPTGDYASGPSSGSGTGGTGGGSCQTCRKRLHIRSPTPHSIGGPKQEPLNLTEFLSEGSVDKSVELDDWQEGKELPLLARVEEGQSQVYSAGVEYEPAMRDERGQEDIVIKVDRQKETFVSPSDNSQQATRRPRYNVMGGDLTLETNQTV</sequence>
<dbReference type="KEGG" id="ker:91106359"/>
<keyword evidence="2" id="KW-0472">Membrane</keyword>
<organism evidence="3 4">
    <name type="scientific">Kwoniella europaea PYCC6329</name>
    <dbReference type="NCBI Taxonomy" id="1423913"/>
    <lineage>
        <taxon>Eukaryota</taxon>
        <taxon>Fungi</taxon>
        <taxon>Dikarya</taxon>
        <taxon>Basidiomycota</taxon>
        <taxon>Agaricomycotina</taxon>
        <taxon>Tremellomycetes</taxon>
        <taxon>Tremellales</taxon>
        <taxon>Cryptococcaceae</taxon>
        <taxon>Kwoniella</taxon>
    </lineage>
</organism>
<feature type="compositionally biased region" description="Pro residues" evidence="1">
    <location>
        <begin position="1"/>
        <end position="10"/>
    </location>
</feature>
<evidence type="ECO:0000256" key="2">
    <source>
        <dbReference type="SAM" id="Phobius"/>
    </source>
</evidence>
<accession>A0AAX4KTQ0</accession>
<feature type="transmembrane region" description="Helical" evidence="2">
    <location>
        <begin position="107"/>
        <end position="129"/>
    </location>
</feature>
<feature type="transmembrane region" description="Helical" evidence="2">
    <location>
        <begin position="240"/>
        <end position="265"/>
    </location>
</feature>
<proteinExistence type="predicted"/>
<feature type="transmembrane region" description="Helical" evidence="2">
    <location>
        <begin position="197"/>
        <end position="220"/>
    </location>
</feature>
<reference evidence="3 4" key="1">
    <citation type="submission" date="2024-01" db="EMBL/GenBank/DDBJ databases">
        <title>Comparative genomics of Cryptococcus and Kwoniella reveals pathogenesis evolution and contrasting modes of karyotype evolution via chromosome fusion or intercentromeric recombination.</title>
        <authorList>
            <person name="Coelho M.A."/>
            <person name="David-Palma M."/>
            <person name="Shea T."/>
            <person name="Bowers K."/>
            <person name="McGinley-Smith S."/>
            <person name="Mohammad A.W."/>
            <person name="Gnirke A."/>
            <person name="Yurkov A.M."/>
            <person name="Nowrousian M."/>
            <person name="Sun S."/>
            <person name="Cuomo C.A."/>
            <person name="Heitman J."/>
        </authorList>
    </citation>
    <scope>NUCLEOTIDE SEQUENCE [LARGE SCALE GENOMIC DNA]</scope>
    <source>
        <strain evidence="3 4">PYCC6329</strain>
    </source>
</reference>
<dbReference type="GeneID" id="91106359"/>
<feature type="compositionally biased region" description="Low complexity" evidence="1">
    <location>
        <begin position="11"/>
        <end position="23"/>
    </location>
</feature>
<evidence type="ECO:0008006" key="5">
    <source>
        <dbReference type="Google" id="ProtNLM"/>
    </source>
</evidence>
<name>A0AAX4KTQ0_9TREE</name>
<dbReference type="AlphaFoldDB" id="A0AAX4KTQ0"/>
<evidence type="ECO:0000313" key="4">
    <source>
        <dbReference type="Proteomes" id="UP001358614"/>
    </source>
</evidence>
<dbReference type="Proteomes" id="UP001358614">
    <property type="component" value="Chromosome 2"/>
</dbReference>
<protein>
    <recommendedName>
        <fullName evidence="5">Integral membrane protein</fullName>
    </recommendedName>
</protein>
<feature type="transmembrane region" description="Helical" evidence="2">
    <location>
        <begin position="66"/>
        <end position="87"/>
    </location>
</feature>
<evidence type="ECO:0000313" key="3">
    <source>
        <dbReference type="EMBL" id="WWD09434.1"/>
    </source>
</evidence>
<keyword evidence="4" id="KW-1185">Reference proteome</keyword>
<feature type="transmembrane region" description="Helical" evidence="2">
    <location>
        <begin position="30"/>
        <end position="54"/>
    </location>
</feature>
<dbReference type="RefSeq" id="XP_066087401.1">
    <property type="nucleotide sequence ID" value="XM_066231304.1"/>
</dbReference>
<keyword evidence="2" id="KW-1133">Transmembrane helix</keyword>
<feature type="compositionally biased region" description="Gly residues" evidence="1">
    <location>
        <begin position="317"/>
        <end position="328"/>
    </location>
</feature>
<evidence type="ECO:0000256" key="1">
    <source>
        <dbReference type="SAM" id="MobiDB-lite"/>
    </source>
</evidence>
<feature type="region of interest" description="Disordered" evidence="1">
    <location>
        <begin position="1"/>
        <end position="23"/>
    </location>
</feature>
<feature type="transmembrane region" description="Helical" evidence="2">
    <location>
        <begin position="150"/>
        <end position="177"/>
    </location>
</feature>